<name>A0A8S5NEB3_9CAUD</name>
<reference evidence="1" key="1">
    <citation type="journal article" date="2021" name="Proc. Natl. Acad. Sci. U.S.A.">
        <title>A Catalog of Tens of Thousands of Viruses from Human Metagenomes Reveals Hidden Associations with Chronic Diseases.</title>
        <authorList>
            <person name="Tisza M.J."/>
            <person name="Buck C.B."/>
        </authorList>
    </citation>
    <scope>NUCLEOTIDE SEQUENCE</scope>
    <source>
        <strain evidence="1">CtlwB1</strain>
    </source>
</reference>
<sequence>MDILVPWKEGEGSIVITPGPNGAASVMSDVANEGLDRQQTVVFSTTKGNNQVSVSTTVSQEGKRQAFAVTEGRFLLSDGSTFNVIKSKFYE</sequence>
<accession>A0A8S5NEB3</accession>
<proteinExistence type="predicted"/>
<dbReference type="EMBL" id="BK015134">
    <property type="protein sequence ID" value="DAD92419.1"/>
    <property type="molecule type" value="Genomic_DNA"/>
</dbReference>
<evidence type="ECO:0000313" key="1">
    <source>
        <dbReference type="EMBL" id="DAD92419.1"/>
    </source>
</evidence>
<organism evidence="1">
    <name type="scientific">Siphoviridae sp. ctlwB1</name>
    <dbReference type="NCBI Taxonomy" id="2826449"/>
    <lineage>
        <taxon>Viruses</taxon>
        <taxon>Duplodnaviria</taxon>
        <taxon>Heunggongvirae</taxon>
        <taxon>Uroviricota</taxon>
        <taxon>Caudoviricetes</taxon>
    </lineage>
</organism>
<protein>
    <submittedName>
        <fullName evidence="1">Uncharacterized protein</fullName>
    </submittedName>
</protein>